<gene>
    <name evidence="14" type="primary">8237278</name>
    <name evidence="13" type="ORF">Phum_PHUM386890</name>
</gene>
<dbReference type="EnsemblMetazoa" id="PHUM386890-RA">
    <property type="protein sequence ID" value="PHUM386890-PA"/>
    <property type="gene ID" value="PHUM386890"/>
</dbReference>
<keyword evidence="6" id="KW-0963">Cytoplasm</keyword>
<dbReference type="CDD" id="cd06859">
    <property type="entry name" value="PX_SNX1_2_like"/>
    <property type="match status" value="1"/>
</dbReference>
<evidence type="ECO:0000256" key="3">
    <source>
        <dbReference type="ARBA" id="ARBA00004555"/>
    </source>
</evidence>
<evidence type="ECO:0000256" key="6">
    <source>
        <dbReference type="ARBA" id="ARBA00022490"/>
    </source>
</evidence>
<feature type="domain" description="PX" evidence="12">
    <location>
        <begin position="119"/>
        <end position="250"/>
    </location>
</feature>
<keyword evidence="8" id="KW-0653">Protein transport</keyword>
<dbReference type="HOGENOM" id="CLU_022783_0_0_1"/>
<evidence type="ECO:0000256" key="2">
    <source>
        <dbReference type="ARBA" id="ARBA00004496"/>
    </source>
</evidence>
<reference evidence="14" key="3">
    <citation type="submission" date="2020-05" db="UniProtKB">
        <authorList>
            <consortium name="EnsemblMetazoa"/>
        </authorList>
    </citation>
    <scope>IDENTIFICATION</scope>
    <source>
        <strain evidence="14">USDA</strain>
    </source>
</reference>
<dbReference type="InParanoid" id="E0VQT9"/>
<dbReference type="eggNOG" id="KOG2273">
    <property type="taxonomic scope" value="Eukaryota"/>
</dbReference>
<dbReference type="PANTHER" id="PTHR10555:SF170">
    <property type="entry name" value="FI18122P1"/>
    <property type="match status" value="1"/>
</dbReference>
<dbReference type="EMBL" id="DS235442">
    <property type="protein sequence ID" value="EEB15745.1"/>
    <property type="molecule type" value="Genomic_DNA"/>
</dbReference>
<evidence type="ECO:0000313" key="13">
    <source>
        <dbReference type="EMBL" id="EEB15745.1"/>
    </source>
</evidence>
<feature type="coiled-coil region" evidence="11">
    <location>
        <begin position="43"/>
        <end position="74"/>
    </location>
</feature>
<dbReference type="SMART" id="SM00312">
    <property type="entry name" value="PX"/>
    <property type="match status" value="1"/>
</dbReference>
<comment type="subcellular location">
    <subcellularLocation>
        <location evidence="2">Cytoplasm</location>
    </subcellularLocation>
    <subcellularLocation>
        <location evidence="3">Golgi apparatus</location>
    </subcellularLocation>
    <subcellularLocation>
        <location evidence="1">Membrane</location>
        <topology evidence="1">Peripheral membrane protein</topology>
        <orientation evidence="1">Cytoplasmic side</orientation>
    </subcellularLocation>
</comment>
<dbReference type="AlphaFoldDB" id="E0VQT9"/>
<evidence type="ECO:0000256" key="9">
    <source>
        <dbReference type="ARBA" id="ARBA00023034"/>
    </source>
</evidence>
<dbReference type="Pfam" id="PF09325">
    <property type="entry name" value="Vps5"/>
    <property type="match status" value="1"/>
</dbReference>
<dbReference type="Proteomes" id="UP000009046">
    <property type="component" value="Unassembled WGS sequence"/>
</dbReference>
<evidence type="ECO:0000256" key="11">
    <source>
        <dbReference type="SAM" id="Coils"/>
    </source>
</evidence>
<dbReference type="VEuPathDB" id="VectorBase:PHUM386890"/>
<dbReference type="GO" id="GO:0034498">
    <property type="term" value="P:early endosome to Golgi transport"/>
    <property type="evidence" value="ECO:0007669"/>
    <property type="project" value="TreeGrafter"/>
</dbReference>
<keyword evidence="5" id="KW-0813">Transport</keyword>
<dbReference type="GO" id="GO:0015031">
    <property type="term" value="P:protein transport"/>
    <property type="evidence" value="ECO:0007669"/>
    <property type="project" value="UniProtKB-KW"/>
</dbReference>
<dbReference type="OrthoDB" id="271164at2759"/>
<dbReference type="EMBL" id="AAZO01004533">
    <property type="status" value="NOT_ANNOTATED_CDS"/>
    <property type="molecule type" value="Genomic_DNA"/>
</dbReference>
<dbReference type="GeneID" id="8237278"/>
<reference evidence="13" key="1">
    <citation type="submission" date="2007-04" db="EMBL/GenBank/DDBJ databases">
        <title>Annotation of Pediculus humanus corporis strain USDA.</title>
        <authorList>
            <person name="Kirkness E."/>
            <person name="Hannick L."/>
            <person name="Hass B."/>
            <person name="Bruggner R."/>
            <person name="Lawson D."/>
            <person name="Bidwell S."/>
            <person name="Joardar V."/>
            <person name="Caler E."/>
            <person name="Walenz B."/>
            <person name="Inman J."/>
            <person name="Schobel S."/>
            <person name="Galinsky K."/>
            <person name="Amedeo P."/>
            <person name="Strausberg R."/>
        </authorList>
    </citation>
    <scope>NUCLEOTIDE SEQUENCE</scope>
    <source>
        <strain evidence="13">USDA</strain>
    </source>
</reference>
<proteinExistence type="inferred from homology"/>
<dbReference type="FunCoup" id="E0VQT9">
    <property type="interactions" value="2176"/>
</dbReference>
<reference evidence="13" key="2">
    <citation type="submission" date="2007-04" db="EMBL/GenBank/DDBJ databases">
        <title>The genome of the human body louse.</title>
        <authorList>
            <consortium name="The Human Body Louse Genome Consortium"/>
            <person name="Kirkness E."/>
            <person name="Walenz B."/>
            <person name="Hass B."/>
            <person name="Bruggner R."/>
            <person name="Strausberg R."/>
        </authorList>
    </citation>
    <scope>NUCLEOTIDE SEQUENCE</scope>
    <source>
        <strain evidence="13">USDA</strain>
    </source>
</reference>
<dbReference type="FunFam" id="1.20.1270.60:FF:000022">
    <property type="entry name" value="Sorting nexin 3 protein"/>
    <property type="match status" value="1"/>
</dbReference>
<evidence type="ECO:0000313" key="14">
    <source>
        <dbReference type="EnsemblMetazoa" id="PHUM386890-PA"/>
    </source>
</evidence>
<comment type="similarity">
    <text evidence="4">Belongs to the sorting nexin family.</text>
</comment>
<dbReference type="CTD" id="8237278"/>
<dbReference type="InterPro" id="IPR015404">
    <property type="entry name" value="Vps5_C"/>
</dbReference>
<evidence type="ECO:0000256" key="5">
    <source>
        <dbReference type="ARBA" id="ARBA00022448"/>
    </source>
</evidence>
<sequence>MADNDPPPLFDNVVISSSAGIDEDSDNLFVSAYENESDLNTNNQTLLNENDNEIKNKNENEKEIENDNDNDNDDNDSLSETNHSLFESTEFNIEKCEDEHEGNKNNQLLEEIDTENNDQFLEITVTDPQKVKDGIGSYMVYKVNTKTNIPKFRKNQFAVNRRFSDFLGLHEKLVEKYLRAGRIIPPAPGKNVFGATKIKIYNQGELGEFSDFIEKRRAALERFMVRIAAHPFLSTDPDFIEFLEAEGGLPKATNTSALSSAGVLRLFNKVGETVNKITFKMEEKDSVSFLHGFYLTYHLFSEIKSSQIDNLDIQLRKLHASVESLVMHRRELAELTSSFAKSAALLSSCEQHDALSRALSQLAYVEDKVEVLYNNQANSDFSILCELLNDYVALIGAIKDVFHERVKVYQIWQHAQLMLTKKRELKSKFELQERREKSAQVANEIIEWNAKVERGQKEFDNISHMIKKEMERFEINRVKEFKIIIIQYLETIMNRQQELIKHWEGFLPEAKIITKTDYEK</sequence>
<dbReference type="Gene3D" id="1.20.1270.60">
    <property type="entry name" value="Arfaptin homology (AH) domain/BAR domain"/>
    <property type="match status" value="1"/>
</dbReference>
<dbReference type="RefSeq" id="XP_002428483.1">
    <property type="nucleotide sequence ID" value="XM_002428438.1"/>
</dbReference>
<keyword evidence="10" id="KW-0472">Membrane</keyword>
<evidence type="ECO:0000313" key="15">
    <source>
        <dbReference type="Proteomes" id="UP000009046"/>
    </source>
</evidence>
<keyword evidence="7" id="KW-0597">Phosphoprotein</keyword>
<evidence type="ECO:0000256" key="8">
    <source>
        <dbReference type="ARBA" id="ARBA00022927"/>
    </source>
</evidence>
<keyword evidence="11" id="KW-0175">Coiled coil</keyword>
<dbReference type="STRING" id="121224.E0VQT9"/>
<accession>E0VQT9</accession>
<dbReference type="KEGG" id="phu:Phum_PHUM386890"/>
<evidence type="ECO:0000256" key="1">
    <source>
        <dbReference type="ARBA" id="ARBA00004287"/>
    </source>
</evidence>
<dbReference type="GO" id="GO:0005794">
    <property type="term" value="C:Golgi apparatus"/>
    <property type="evidence" value="ECO:0007669"/>
    <property type="project" value="UniProtKB-SubCell"/>
</dbReference>
<keyword evidence="9" id="KW-0333">Golgi apparatus</keyword>
<evidence type="ECO:0000256" key="4">
    <source>
        <dbReference type="ARBA" id="ARBA00010883"/>
    </source>
</evidence>
<dbReference type="GO" id="GO:0098796">
    <property type="term" value="C:membrane protein complex"/>
    <property type="evidence" value="ECO:0007669"/>
    <property type="project" value="UniProtKB-ARBA"/>
</dbReference>
<name>E0VQT9_PEDHC</name>
<organism>
    <name type="scientific">Pediculus humanus subsp. corporis</name>
    <name type="common">Body louse</name>
    <dbReference type="NCBI Taxonomy" id="121224"/>
    <lineage>
        <taxon>Eukaryota</taxon>
        <taxon>Metazoa</taxon>
        <taxon>Ecdysozoa</taxon>
        <taxon>Arthropoda</taxon>
        <taxon>Hexapoda</taxon>
        <taxon>Insecta</taxon>
        <taxon>Pterygota</taxon>
        <taxon>Neoptera</taxon>
        <taxon>Paraneoptera</taxon>
        <taxon>Psocodea</taxon>
        <taxon>Troctomorpha</taxon>
        <taxon>Phthiraptera</taxon>
        <taxon>Anoplura</taxon>
        <taxon>Pediculidae</taxon>
        <taxon>Pediculus</taxon>
    </lineage>
</organism>
<dbReference type="SUPFAM" id="SSF64268">
    <property type="entry name" value="PX domain"/>
    <property type="match status" value="1"/>
</dbReference>
<dbReference type="InterPro" id="IPR001683">
    <property type="entry name" value="PX_dom"/>
</dbReference>
<dbReference type="PROSITE" id="PS50195">
    <property type="entry name" value="PX"/>
    <property type="match status" value="1"/>
</dbReference>
<dbReference type="CDD" id="cd07623">
    <property type="entry name" value="BAR_SNX1_2"/>
    <property type="match status" value="1"/>
</dbReference>
<evidence type="ECO:0000259" key="12">
    <source>
        <dbReference type="PROSITE" id="PS50195"/>
    </source>
</evidence>
<dbReference type="GO" id="GO:0005829">
    <property type="term" value="C:cytosol"/>
    <property type="evidence" value="ECO:0007669"/>
    <property type="project" value="GOC"/>
</dbReference>
<dbReference type="OMA" id="LWETFLM"/>
<dbReference type="PANTHER" id="PTHR10555">
    <property type="entry name" value="SORTING NEXIN"/>
    <property type="match status" value="1"/>
</dbReference>
<evidence type="ECO:0000256" key="7">
    <source>
        <dbReference type="ARBA" id="ARBA00022553"/>
    </source>
</evidence>
<dbReference type="Pfam" id="PF00787">
    <property type="entry name" value="PX"/>
    <property type="match status" value="1"/>
</dbReference>
<dbReference type="GO" id="GO:0010008">
    <property type="term" value="C:endosome membrane"/>
    <property type="evidence" value="ECO:0007669"/>
    <property type="project" value="TreeGrafter"/>
</dbReference>
<keyword evidence="15" id="KW-1185">Reference proteome</keyword>
<dbReference type="GO" id="GO:0035091">
    <property type="term" value="F:phosphatidylinositol binding"/>
    <property type="evidence" value="ECO:0007669"/>
    <property type="project" value="InterPro"/>
</dbReference>
<dbReference type="InterPro" id="IPR036871">
    <property type="entry name" value="PX_dom_sf"/>
</dbReference>
<evidence type="ECO:0000256" key="10">
    <source>
        <dbReference type="ARBA" id="ARBA00023136"/>
    </source>
</evidence>
<dbReference type="InterPro" id="IPR027267">
    <property type="entry name" value="AH/BAR_dom_sf"/>
</dbReference>
<dbReference type="Gene3D" id="3.30.1520.10">
    <property type="entry name" value="Phox-like domain"/>
    <property type="match status" value="1"/>
</dbReference>
<protein>
    <submittedName>
        <fullName evidence="13 14">Sorting nexin-2, putative</fullName>
    </submittedName>
</protein>